<proteinExistence type="predicted"/>
<feature type="transmembrane region" description="Helical" evidence="4">
    <location>
        <begin position="1069"/>
        <end position="1091"/>
    </location>
</feature>
<dbReference type="GO" id="GO:0003676">
    <property type="term" value="F:nucleic acid binding"/>
    <property type="evidence" value="ECO:0007669"/>
    <property type="project" value="InterPro"/>
</dbReference>
<sequence>MMDYALWDVIENGPSLPKTQVVEGVTTLMPITSVKDKAQRRLEVKARSTLMMGIPNEHQLKFISIKIAKQLMEAIEKRFDDLKEMDLRWQMAMLIMRARRFLKKTRRKLIVNGNDTIGFDKSNVECYNYHKRRHFARECRAPRSQDTKHKESTRRIVPVETPASTALVSCDGLDKFANKPVIENCDAKTSETKPKDVRKNNDALVIEEWVLMKKIYCLVVTDDYSRFTWVFFISTMDETSGILKSFIIRIENLVDHKVKVIRCDNGTEFKNIEINQFCQINGILRQYNVARTHQKNRAAERRNRTLIEAARTILPDLKLQTSFWAEAVITACYVQNKVLVVKPRNKTPYALFHDRTPTLSFMKPFVCPVTILNTLDHLGKFDGKTDEGFFVGYSLSSKAFRVFNSRKRIVEENLHIRFSENTHNIVGTKACDNAGQARKEKKLVNDYILLPLWIDDPPFSQDPKSSYDDGFQPSSNSGKKVDEDPSKKSKCRDQEQDDNVNSTNNVNAARTNRVNAVSENISNELSFDPNMHALEDNSTFNFLSDHEDYDEEADMNNMDTTIEISLIPTTRIHKDHPLDEVIGDLHLTTETKNMAIGTKWVFRNKKDKRGIVIRNEARLVTQGHTQEEGIDYDEVFAPVARIEAIRLFLAYASFKDFIAYQMDVKSAFLYEKIEEEVYVCQPPGFEDPYFPDKVGKIDKNLFIKRHKGLQVKQKQDGIFINQDKYVTEILKKYGFTEVKNASAPMKTQKPLLKDEDGKEIDVHMYWSMIGSLIYLTSSRPNIMFAVSGPLLRQNPSMEKHKYIPRKPKIKVIEVPQPSDPIEHVVDKAVYKELDDKLVRAATTTSSLEAEHDSGNINKTPSKATPNESSFKGTDLGGGPMCQDTMRNTITQTRSERVSKLFNDSLLARGEDASKQGRKIHDIDVDEDITLVYDQDGEQIFDVNDLQGEEEFVQEDVADKEVNANGKVNVVSIATTDSADVTMTVDEVTLAQALMKITSTKPKAKGIVLQEPNESRTTTTIISSKKSQEKVQSSKKAKAEVIEGSSKRAGTELEQESSKRAGIELEQERFASLLTLLLYCSLLALLLVEILANGYTLIISNNPSKLAPSAVYAARCTLKKTPAWTETLKHQTGDCARSLVNLHVCASECRLKAVFRKYEDPEHGAVAFFPGGESGGSC</sequence>
<dbReference type="SUPFAM" id="SSF47954">
    <property type="entry name" value="Cyclin-like"/>
    <property type="match status" value="1"/>
</dbReference>
<evidence type="ECO:0000256" key="4">
    <source>
        <dbReference type="SAM" id="Phobius"/>
    </source>
</evidence>
<evidence type="ECO:0000313" key="6">
    <source>
        <dbReference type="EMBL" id="GEU49350.1"/>
    </source>
</evidence>
<dbReference type="InterPro" id="IPR001584">
    <property type="entry name" value="Integrase_cat-core"/>
</dbReference>
<dbReference type="InterPro" id="IPR012337">
    <property type="entry name" value="RNaseH-like_sf"/>
</dbReference>
<evidence type="ECO:0000256" key="3">
    <source>
        <dbReference type="SAM" id="MobiDB-lite"/>
    </source>
</evidence>
<keyword evidence="4" id="KW-1133">Transmembrane helix</keyword>
<dbReference type="InterPro" id="IPR057670">
    <property type="entry name" value="SH3_retrovirus"/>
</dbReference>
<evidence type="ECO:0000256" key="1">
    <source>
        <dbReference type="ARBA" id="ARBA00022723"/>
    </source>
</evidence>
<dbReference type="GO" id="GO:0046872">
    <property type="term" value="F:metal ion binding"/>
    <property type="evidence" value="ECO:0007669"/>
    <property type="project" value="UniProtKB-KW"/>
</dbReference>
<dbReference type="Pfam" id="PF25597">
    <property type="entry name" value="SH3_retrovirus"/>
    <property type="match status" value="1"/>
</dbReference>
<dbReference type="Pfam" id="PF00665">
    <property type="entry name" value="rve"/>
    <property type="match status" value="1"/>
</dbReference>
<feature type="compositionally biased region" description="Basic and acidic residues" evidence="3">
    <location>
        <begin position="1036"/>
        <end position="1057"/>
    </location>
</feature>
<dbReference type="AlphaFoldDB" id="A0A6L2KKQ4"/>
<feature type="region of interest" description="Disordered" evidence="3">
    <location>
        <begin position="1017"/>
        <end position="1057"/>
    </location>
</feature>
<name>A0A6L2KKQ4_TANCI</name>
<gene>
    <name evidence="6" type="ORF">Tci_021328</name>
</gene>
<feature type="domain" description="Integrase catalytic" evidence="5">
    <location>
        <begin position="190"/>
        <end position="356"/>
    </location>
</feature>
<dbReference type="PANTHER" id="PTHR42648">
    <property type="entry name" value="TRANSPOSASE, PUTATIVE-RELATED"/>
    <property type="match status" value="1"/>
</dbReference>
<evidence type="ECO:0000256" key="2">
    <source>
        <dbReference type="ARBA" id="ARBA00022801"/>
    </source>
</evidence>
<dbReference type="GO" id="GO:0016787">
    <property type="term" value="F:hydrolase activity"/>
    <property type="evidence" value="ECO:0007669"/>
    <property type="project" value="UniProtKB-KW"/>
</dbReference>
<dbReference type="InterPro" id="IPR013103">
    <property type="entry name" value="RVT_2"/>
</dbReference>
<dbReference type="InterPro" id="IPR039537">
    <property type="entry name" value="Retrotran_Ty1/copia-like"/>
</dbReference>
<comment type="caution">
    <text evidence="6">The sequence shown here is derived from an EMBL/GenBank/DDBJ whole genome shotgun (WGS) entry which is preliminary data.</text>
</comment>
<feature type="compositionally biased region" description="Basic and acidic residues" evidence="3">
    <location>
        <begin position="479"/>
        <end position="494"/>
    </location>
</feature>
<accession>A0A6L2KKQ4</accession>
<dbReference type="InterPro" id="IPR004367">
    <property type="entry name" value="Cyclin_C-dom"/>
</dbReference>
<reference evidence="6" key="1">
    <citation type="journal article" date="2019" name="Sci. Rep.">
        <title>Draft genome of Tanacetum cinerariifolium, the natural source of mosquito coil.</title>
        <authorList>
            <person name="Yamashiro T."/>
            <person name="Shiraishi A."/>
            <person name="Satake H."/>
            <person name="Nakayama K."/>
        </authorList>
    </citation>
    <scope>NUCLEOTIDE SEQUENCE</scope>
</reference>
<dbReference type="PANTHER" id="PTHR42648:SF32">
    <property type="entry name" value="RIBONUCLEASE H-LIKE DOMAIN, GAG-PRE-INTEGRASE DOMAIN PROTEIN-RELATED"/>
    <property type="match status" value="1"/>
</dbReference>
<protein>
    <recommendedName>
        <fullName evidence="5">Integrase catalytic domain-containing protein</fullName>
    </recommendedName>
</protein>
<feature type="compositionally biased region" description="Polar residues" evidence="3">
    <location>
        <begin position="854"/>
        <end position="871"/>
    </location>
</feature>
<dbReference type="Pfam" id="PF02984">
    <property type="entry name" value="Cyclin_C"/>
    <property type="match status" value="1"/>
</dbReference>
<dbReference type="EMBL" id="BKCJ010002552">
    <property type="protein sequence ID" value="GEU49350.1"/>
    <property type="molecule type" value="Genomic_DNA"/>
</dbReference>
<organism evidence="6">
    <name type="scientific">Tanacetum cinerariifolium</name>
    <name type="common">Dalmatian daisy</name>
    <name type="synonym">Chrysanthemum cinerariifolium</name>
    <dbReference type="NCBI Taxonomy" id="118510"/>
    <lineage>
        <taxon>Eukaryota</taxon>
        <taxon>Viridiplantae</taxon>
        <taxon>Streptophyta</taxon>
        <taxon>Embryophyta</taxon>
        <taxon>Tracheophyta</taxon>
        <taxon>Spermatophyta</taxon>
        <taxon>Magnoliopsida</taxon>
        <taxon>eudicotyledons</taxon>
        <taxon>Gunneridae</taxon>
        <taxon>Pentapetalae</taxon>
        <taxon>asterids</taxon>
        <taxon>campanulids</taxon>
        <taxon>Asterales</taxon>
        <taxon>Asteraceae</taxon>
        <taxon>Asteroideae</taxon>
        <taxon>Anthemideae</taxon>
        <taxon>Anthemidinae</taxon>
        <taxon>Tanacetum</taxon>
    </lineage>
</organism>
<feature type="region of interest" description="Disordered" evidence="3">
    <location>
        <begin position="844"/>
        <end position="880"/>
    </location>
</feature>
<dbReference type="InterPro" id="IPR036915">
    <property type="entry name" value="Cyclin-like_sf"/>
</dbReference>
<dbReference type="InterPro" id="IPR036397">
    <property type="entry name" value="RNaseH_sf"/>
</dbReference>
<dbReference type="Gene3D" id="3.30.420.10">
    <property type="entry name" value="Ribonuclease H-like superfamily/Ribonuclease H"/>
    <property type="match status" value="1"/>
</dbReference>
<feature type="region of interest" description="Disordered" evidence="3">
    <location>
        <begin position="461"/>
        <end position="514"/>
    </location>
</feature>
<dbReference type="SUPFAM" id="SSF53098">
    <property type="entry name" value="Ribonuclease H-like"/>
    <property type="match status" value="1"/>
</dbReference>
<dbReference type="GO" id="GO:0015074">
    <property type="term" value="P:DNA integration"/>
    <property type="evidence" value="ECO:0007669"/>
    <property type="project" value="InterPro"/>
</dbReference>
<keyword evidence="4" id="KW-0472">Membrane</keyword>
<keyword evidence="4" id="KW-0812">Transmembrane</keyword>
<dbReference type="Gene3D" id="1.10.472.10">
    <property type="entry name" value="Cyclin-like"/>
    <property type="match status" value="1"/>
</dbReference>
<dbReference type="Pfam" id="PF07727">
    <property type="entry name" value="RVT_2"/>
    <property type="match status" value="1"/>
</dbReference>
<evidence type="ECO:0000259" key="5">
    <source>
        <dbReference type="PROSITE" id="PS50994"/>
    </source>
</evidence>
<dbReference type="PROSITE" id="PS50994">
    <property type="entry name" value="INTEGRASE"/>
    <property type="match status" value="1"/>
</dbReference>
<feature type="compositionally biased region" description="Low complexity" evidence="3">
    <location>
        <begin position="499"/>
        <end position="514"/>
    </location>
</feature>
<keyword evidence="1" id="KW-0479">Metal-binding</keyword>
<keyword evidence="2" id="KW-0378">Hydrolase</keyword>